<evidence type="ECO:0000256" key="2">
    <source>
        <dbReference type="SAM" id="Phobius"/>
    </source>
</evidence>
<keyword evidence="2" id="KW-0812">Transmembrane</keyword>
<comment type="caution">
    <text evidence="3">The sequence shown here is derived from an EMBL/GenBank/DDBJ whole genome shotgun (WGS) entry which is preliminary data.</text>
</comment>
<dbReference type="PANTHER" id="PTHR36595:SF1">
    <property type="entry name" value="TRANSMEMBRANE PROTEIN"/>
    <property type="match status" value="1"/>
</dbReference>
<feature type="transmembrane region" description="Helical" evidence="2">
    <location>
        <begin position="12"/>
        <end position="32"/>
    </location>
</feature>
<protein>
    <submittedName>
        <fullName evidence="3">Uncharacterized protein</fullName>
    </submittedName>
</protein>
<accession>A0A7J7CAC5</accession>
<proteinExistence type="predicted"/>
<feature type="region of interest" description="Disordered" evidence="1">
    <location>
        <begin position="59"/>
        <end position="122"/>
    </location>
</feature>
<keyword evidence="2" id="KW-0472">Membrane</keyword>
<organism evidence="3 4">
    <name type="scientific">Tripterygium wilfordii</name>
    <name type="common">Thunder God vine</name>
    <dbReference type="NCBI Taxonomy" id="458696"/>
    <lineage>
        <taxon>Eukaryota</taxon>
        <taxon>Viridiplantae</taxon>
        <taxon>Streptophyta</taxon>
        <taxon>Embryophyta</taxon>
        <taxon>Tracheophyta</taxon>
        <taxon>Spermatophyta</taxon>
        <taxon>Magnoliopsida</taxon>
        <taxon>eudicotyledons</taxon>
        <taxon>Gunneridae</taxon>
        <taxon>Pentapetalae</taxon>
        <taxon>rosids</taxon>
        <taxon>fabids</taxon>
        <taxon>Celastrales</taxon>
        <taxon>Celastraceae</taxon>
        <taxon>Tripterygium</taxon>
    </lineage>
</organism>
<sequence>MFDSTLEFIAQAASNSLVIFCFCNLIIVMIIAGSKPSSNFDREREIPLLTIDRTCTDSKQGTTMDGNKMLKDTSESSTTQEAPNKYGEEMERDVGHFSSNQEASPIEDVEENSKDDSNGDDELRRRVEEFIDKVNKGWKAELLKKPCLVYQ</sequence>
<dbReference type="Proteomes" id="UP000593562">
    <property type="component" value="Unassembled WGS sequence"/>
</dbReference>
<gene>
    <name evidence="3" type="ORF">HS088_TW19G00702</name>
</gene>
<reference evidence="3 4" key="1">
    <citation type="journal article" date="2020" name="Nat. Commun.">
        <title>Genome of Tripterygium wilfordii and identification of cytochrome P450 involved in triptolide biosynthesis.</title>
        <authorList>
            <person name="Tu L."/>
            <person name="Su P."/>
            <person name="Zhang Z."/>
            <person name="Gao L."/>
            <person name="Wang J."/>
            <person name="Hu T."/>
            <person name="Zhou J."/>
            <person name="Zhang Y."/>
            <person name="Zhao Y."/>
            <person name="Liu Y."/>
            <person name="Song Y."/>
            <person name="Tong Y."/>
            <person name="Lu Y."/>
            <person name="Yang J."/>
            <person name="Xu C."/>
            <person name="Jia M."/>
            <person name="Peters R.J."/>
            <person name="Huang L."/>
            <person name="Gao W."/>
        </authorList>
    </citation>
    <scope>NUCLEOTIDE SEQUENCE [LARGE SCALE GENOMIC DNA]</scope>
    <source>
        <strain evidence="4">cv. XIE 37</strain>
        <tissue evidence="3">Leaf</tissue>
    </source>
</reference>
<dbReference type="AlphaFoldDB" id="A0A7J7CAC5"/>
<dbReference type="InParanoid" id="A0A7J7CAC5"/>
<feature type="compositionally biased region" description="Basic and acidic residues" evidence="1">
    <location>
        <begin position="111"/>
        <end position="122"/>
    </location>
</feature>
<evidence type="ECO:0000313" key="3">
    <source>
        <dbReference type="EMBL" id="KAF5731098.1"/>
    </source>
</evidence>
<dbReference type="EMBL" id="JAAARO010000019">
    <property type="protein sequence ID" value="KAF5731098.1"/>
    <property type="molecule type" value="Genomic_DNA"/>
</dbReference>
<feature type="compositionally biased region" description="Basic and acidic residues" evidence="1">
    <location>
        <begin position="86"/>
        <end position="95"/>
    </location>
</feature>
<evidence type="ECO:0000313" key="4">
    <source>
        <dbReference type="Proteomes" id="UP000593562"/>
    </source>
</evidence>
<keyword evidence="2" id="KW-1133">Transmembrane helix</keyword>
<keyword evidence="4" id="KW-1185">Reference proteome</keyword>
<name>A0A7J7CAC5_TRIWF</name>
<evidence type="ECO:0000256" key="1">
    <source>
        <dbReference type="SAM" id="MobiDB-lite"/>
    </source>
</evidence>
<dbReference type="PANTHER" id="PTHR36595">
    <property type="entry name" value="TRANSMEMBRANE PROTEIN"/>
    <property type="match status" value="1"/>
</dbReference>